<dbReference type="OrthoDB" id="1577640at2759"/>
<dbReference type="PANTHER" id="PTHR10039">
    <property type="entry name" value="AMELOGENIN"/>
    <property type="match status" value="1"/>
</dbReference>
<dbReference type="PANTHER" id="PTHR10039:SF16">
    <property type="entry name" value="GPI INOSITOL-DEACYLASE"/>
    <property type="match status" value="1"/>
</dbReference>
<evidence type="ECO:0000259" key="2">
    <source>
        <dbReference type="PROSITE" id="PS50837"/>
    </source>
</evidence>
<name>A0A9P4Q2T9_9PEZI</name>
<dbReference type="InterPro" id="IPR007111">
    <property type="entry name" value="NACHT_NTPase"/>
</dbReference>
<comment type="caution">
    <text evidence="3">The sequence shown here is derived from an EMBL/GenBank/DDBJ whole genome shotgun (WGS) entry which is preliminary data.</text>
</comment>
<evidence type="ECO:0000313" key="4">
    <source>
        <dbReference type="Proteomes" id="UP000799441"/>
    </source>
</evidence>
<dbReference type="InterPro" id="IPR056884">
    <property type="entry name" value="NPHP3-like_N"/>
</dbReference>
<dbReference type="EMBL" id="MU003855">
    <property type="protein sequence ID" value="KAF2717007.1"/>
    <property type="molecule type" value="Genomic_DNA"/>
</dbReference>
<dbReference type="Proteomes" id="UP000799441">
    <property type="component" value="Unassembled WGS sequence"/>
</dbReference>
<protein>
    <recommendedName>
        <fullName evidence="2">NACHT domain-containing protein</fullName>
    </recommendedName>
</protein>
<dbReference type="Gene3D" id="3.40.50.300">
    <property type="entry name" value="P-loop containing nucleotide triphosphate hydrolases"/>
    <property type="match status" value="1"/>
</dbReference>
<evidence type="ECO:0000256" key="1">
    <source>
        <dbReference type="ARBA" id="ARBA00022737"/>
    </source>
</evidence>
<feature type="domain" description="NACHT" evidence="2">
    <location>
        <begin position="44"/>
        <end position="188"/>
    </location>
</feature>
<evidence type="ECO:0000313" key="3">
    <source>
        <dbReference type="EMBL" id="KAF2717007.1"/>
    </source>
</evidence>
<organism evidence="3 4">
    <name type="scientific">Polychaeton citri CBS 116435</name>
    <dbReference type="NCBI Taxonomy" id="1314669"/>
    <lineage>
        <taxon>Eukaryota</taxon>
        <taxon>Fungi</taxon>
        <taxon>Dikarya</taxon>
        <taxon>Ascomycota</taxon>
        <taxon>Pezizomycotina</taxon>
        <taxon>Dothideomycetes</taxon>
        <taxon>Dothideomycetidae</taxon>
        <taxon>Capnodiales</taxon>
        <taxon>Capnodiaceae</taxon>
        <taxon>Polychaeton</taxon>
    </lineage>
</organism>
<gene>
    <name evidence="3" type="ORF">K431DRAFT_234104</name>
</gene>
<keyword evidence="4" id="KW-1185">Reference proteome</keyword>
<dbReference type="InterPro" id="IPR027417">
    <property type="entry name" value="P-loop_NTPase"/>
</dbReference>
<accession>A0A9P4Q2T9</accession>
<dbReference type="SUPFAM" id="SSF52540">
    <property type="entry name" value="P-loop containing nucleoside triphosphate hydrolases"/>
    <property type="match status" value="1"/>
</dbReference>
<feature type="non-terminal residue" evidence="3">
    <location>
        <position position="1"/>
    </location>
</feature>
<keyword evidence="1" id="KW-0677">Repeat</keyword>
<dbReference type="AlphaFoldDB" id="A0A9P4Q2T9"/>
<proteinExistence type="predicted"/>
<reference evidence="3" key="1">
    <citation type="journal article" date="2020" name="Stud. Mycol.">
        <title>101 Dothideomycetes genomes: a test case for predicting lifestyles and emergence of pathogens.</title>
        <authorList>
            <person name="Haridas S."/>
            <person name="Albert R."/>
            <person name="Binder M."/>
            <person name="Bloem J."/>
            <person name="Labutti K."/>
            <person name="Salamov A."/>
            <person name="Andreopoulos B."/>
            <person name="Baker S."/>
            <person name="Barry K."/>
            <person name="Bills G."/>
            <person name="Bluhm B."/>
            <person name="Cannon C."/>
            <person name="Castanera R."/>
            <person name="Culley D."/>
            <person name="Daum C."/>
            <person name="Ezra D."/>
            <person name="Gonzalez J."/>
            <person name="Henrissat B."/>
            <person name="Kuo A."/>
            <person name="Liang C."/>
            <person name="Lipzen A."/>
            <person name="Lutzoni F."/>
            <person name="Magnuson J."/>
            <person name="Mondo S."/>
            <person name="Nolan M."/>
            <person name="Ohm R."/>
            <person name="Pangilinan J."/>
            <person name="Park H.-J."/>
            <person name="Ramirez L."/>
            <person name="Alfaro M."/>
            <person name="Sun H."/>
            <person name="Tritt A."/>
            <person name="Yoshinaga Y."/>
            <person name="Zwiers L.-H."/>
            <person name="Turgeon B."/>
            <person name="Goodwin S."/>
            <person name="Spatafora J."/>
            <person name="Crous P."/>
            <person name="Grigoriev I."/>
        </authorList>
    </citation>
    <scope>NUCLEOTIDE SEQUENCE</scope>
    <source>
        <strain evidence="3">CBS 116435</strain>
    </source>
</reference>
<dbReference type="Pfam" id="PF24883">
    <property type="entry name" value="NPHP3_N"/>
    <property type="match status" value="1"/>
</dbReference>
<sequence length="252" mass="28353">TVDWLSPPDPYSSHHAARKRHESGTGSWLPQHGSYSSWKSSKNSILWLTGKPGCGKTVLFSVAVEDIFLASKADTNLKVIFFYFSFSDTQKQGYYGLLSSLVVQLSRCRSIFERLRQLYRTFYPSKPSAGNLETILLTYFQQQNGQIVLMLDALDELPENEDSRLTVLNWLRRIARSGSNVRILVTSRQVNEIGVLLESLGAISISVDTERVSADICRYVAAEIERHPTLHRLAPSIKRKIETSILGKADGM</sequence>
<dbReference type="PROSITE" id="PS50837">
    <property type="entry name" value="NACHT"/>
    <property type="match status" value="1"/>
</dbReference>